<sequence length="77" mass="8309">MVYVLPAACAHGSQTPGGYGLTLPEAMLVACMSNLLYLGGIDQKFVVARNSGYPSFLFAGRWWAACKQHYSLVQPPS</sequence>
<reference evidence="1" key="1">
    <citation type="submission" date="2017-08" db="EMBL/GenBank/DDBJ databases">
        <authorList>
            <person name="Polle J.E."/>
            <person name="Barry K."/>
            <person name="Cushman J."/>
            <person name="Schmutz J."/>
            <person name="Tran D."/>
            <person name="Hathwaick L.T."/>
            <person name="Yim W.C."/>
            <person name="Jenkins J."/>
            <person name="Mckie-Krisberg Z.M."/>
            <person name="Prochnik S."/>
            <person name="Lindquist E."/>
            <person name="Dockter R.B."/>
            <person name="Adam C."/>
            <person name="Molina H."/>
            <person name="Bunkerborg J."/>
            <person name="Jin E."/>
            <person name="Buchheim M."/>
            <person name="Magnuson J."/>
        </authorList>
    </citation>
    <scope>NUCLEOTIDE SEQUENCE</scope>
    <source>
        <strain evidence="1">CCAP 19/18</strain>
    </source>
</reference>
<evidence type="ECO:0000313" key="2">
    <source>
        <dbReference type="Proteomes" id="UP000815325"/>
    </source>
</evidence>
<protein>
    <submittedName>
        <fullName evidence="1">Uncharacterized protein</fullName>
    </submittedName>
</protein>
<proteinExistence type="predicted"/>
<accession>A0ABQ7G098</accession>
<dbReference type="EMBL" id="MU070375">
    <property type="protein sequence ID" value="KAF5828031.1"/>
    <property type="molecule type" value="Genomic_DNA"/>
</dbReference>
<gene>
    <name evidence="1" type="ORF">DUNSADRAFT_18341</name>
</gene>
<evidence type="ECO:0000313" key="1">
    <source>
        <dbReference type="EMBL" id="KAF5828031.1"/>
    </source>
</evidence>
<name>A0ABQ7G098_DUNSA</name>
<dbReference type="Proteomes" id="UP000815325">
    <property type="component" value="Unassembled WGS sequence"/>
</dbReference>
<keyword evidence="2" id="KW-1185">Reference proteome</keyword>
<comment type="caution">
    <text evidence="1">The sequence shown here is derived from an EMBL/GenBank/DDBJ whole genome shotgun (WGS) entry which is preliminary data.</text>
</comment>
<organism evidence="1 2">
    <name type="scientific">Dunaliella salina</name>
    <name type="common">Green alga</name>
    <name type="synonym">Protococcus salinus</name>
    <dbReference type="NCBI Taxonomy" id="3046"/>
    <lineage>
        <taxon>Eukaryota</taxon>
        <taxon>Viridiplantae</taxon>
        <taxon>Chlorophyta</taxon>
        <taxon>core chlorophytes</taxon>
        <taxon>Chlorophyceae</taxon>
        <taxon>CS clade</taxon>
        <taxon>Chlamydomonadales</taxon>
        <taxon>Dunaliellaceae</taxon>
        <taxon>Dunaliella</taxon>
    </lineage>
</organism>